<dbReference type="PROSITE" id="PS50968">
    <property type="entry name" value="BIOTINYL_LIPOYL"/>
    <property type="match status" value="1"/>
</dbReference>
<keyword evidence="3" id="KW-0443">Lipid metabolism</keyword>
<keyword evidence="3" id="KW-0275">Fatty acid biosynthesis</keyword>
<dbReference type="InterPro" id="IPR050709">
    <property type="entry name" value="Biotin_Carboxyl_Carrier/Decarb"/>
</dbReference>
<feature type="region of interest" description="Disordered" evidence="4">
    <location>
        <begin position="36"/>
        <end position="55"/>
    </location>
</feature>
<dbReference type="Gene3D" id="2.40.50.100">
    <property type="match status" value="1"/>
</dbReference>
<dbReference type="PANTHER" id="PTHR45266">
    <property type="entry name" value="OXALOACETATE DECARBOXYLASE ALPHA CHAIN"/>
    <property type="match status" value="1"/>
</dbReference>
<dbReference type="PANTHER" id="PTHR45266:SF3">
    <property type="entry name" value="OXALOACETATE DECARBOXYLASE ALPHA CHAIN"/>
    <property type="match status" value="1"/>
</dbReference>
<protein>
    <recommendedName>
        <fullName evidence="1 3">Biotin carboxyl carrier protein of acetyl-CoA carboxylase</fullName>
    </recommendedName>
</protein>
<dbReference type="GO" id="GO:0006633">
    <property type="term" value="P:fatty acid biosynthetic process"/>
    <property type="evidence" value="ECO:0007669"/>
    <property type="project" value="UniProtKB-UniPathway"/>
</dbReference>
<keyword evidence="3" id="KW-0276">Fatty acid metabolism</keyword>
<dbReference type="RefSeq" id="WP_186907486.1">
    <property type="nucleotide sequence ID" value="NZ_JACOPP010000008.1"/>
</dbReference>
<organism evidence="6 7">
    <name type="scientific">Lawsonibacter hominis</name>
    <dbReference type="NCBI Taxonomy" id="2763053"/>
    <lineage>
        <taxon>Bacteria</taxon>
        <taxon>Bacillati</taxon>
        <taxon>Bacillota</taxon>
        <taxon>Clostridia</taxon>
        <taxon>Eubacteriales</taxon>
        <taxon>Oscillospiraceae</taxon>
        <taxon>Lawsonibacter</taxon>
    </lineage>
</organism>
<keyword evidence="7" id="KW-1185">Reference proteome</keyword>
<evidence type="ECO:0000256" key="2">
    <source>
        <dbReference type="ARBA" id="ARBA00023267"/>
    </source>
</evidence>
<evidence type="ECO:0000313" key="7">
    <source>
        <dbReference type="Proteomes" id="UP000661435"/>
    </source>
</evidence>
<evidence type="ECO:0000256" key="3">
    <source>
        <dbReference type="RuleBase" id="RU364072"/>
    </source>
</evidence>
<evidence type="ECO:0000313" key="6">
    <source>
        <dbReference type="EMBL" id="MBC5733591.1"/>
    </source>
</evidence>
<dbReference type="GO" id="GO:0003989">
    <property type="term" value="F:acetyl-CoA carboxylase activity"/>
    <property type="evidence" value="ECO:0007669"/>
    <property type="project" value="InterPro"/>
</dbReference>
<dbReference type="CDD" id="cd06850">
    <property type="entry name" value="biotinyl_domain"/>
    <property type="match status" value="1"/>
</dbReference>
<dbReference type="InterPro" id="IPR000089">
    <property type="entry name" value="Biotin_lipoyl"/>
</dbReference>
<dbReference type="Pfam" id="PF00364">
    <property type="entry name" value="Biotin_lipoyl"/>
    <property type="match status" value="1"/>
</dbReference>
<dbReference type="EMBL" id="JACOPP010000008">
    <property type="protein sequence ID" value="MBC5733591.1"/>
    <property type="molecule type" value="Genomic_DNA"/>
</dbReference>
<name>A0A8J6J6I0_9FIRM</name>
<dbReference type="InterPro" id="IPR011053">
    <property type="entry name" value="Single_hybrid_motif"/>
</dbReference>
<comment type="caution">
    <text evidence="6">The sequence shown here is derived from an EMBL/GenBank/DDBJ whole genome shotgun (WGS) entry which is preliminary data.</text>
</comment>
<gene>
    <name evidence="6" type="ORF">H8S57_07595</name>
</gene>
<feature type="domain" description="Lipoyl-binding" evidence="5">
    <location>
        <begin position="66"/>
        <end position="142"/>
    </location>
</feature>
<comment type="pathway">
    <text evidence="3">Lipid metabolism; fatty acid biosynthesis.</text>
</comment>
<comment type="function">
    <text evidence="3">This protein is a component of the acetyl coenzyme A carboxylase complex; first, biotin carboxylase catalyzes the carboxylation of the carrier protein and then the transcarboxylase transfers the carboxyl group to form malonyl-CoA.</text>
</comment>
<reference evidence="6" key="1">
    <citation type="submission" date="2020-08" db="EMBL/GenBank/DDBJ databases">
        <title>Genome public.</title>
        <authorList>
            <person name="Liu C."/>
            <person name="Sun Q."/>
        </authorList>
    </citation>
    <scope>NUCLEOTIDE SEQUENCE</scope>
    <source>
        <strain evidence="6">NSJ-51</strain>
    </source>
</reference>
<dbReference type="SUPFAM" id="SSF51230">
    <property type="entry name" value="Single hybrid motif"/>
    <property type="match status" value="1"/>
</dbReference>
<dbReference type="PRINTS" id="PR01071">
    <property type="entry name" value="ACOABIOTINCC"/>
</dbReference>
<evidence type="ECO:0000256" key="1">
    <source>
        <dbReference type="ARBA" id="ARBA00017562"/>
    </source>
</evidence>
<proteinExistence type="predicted"/>
<evidence type="ECO:0000256" key="4">
    <source>
        <dbReference type="SAM" id="MobiDB-lite"/>
    </source>
</evidence>
<keyword evidence="2 3" id="KW-0092">Biotin</keyword>
<evidence type="ECO:0000259" key="5">
    <source>
        <dbReference type="PROSITE" id="PS50968"/>
    </source>
</evidence>
<accession>A0A8J6J6I0</accession>
<dbReference type="Proteomes" id="UP000661435">
    <property type="component" value="Unassembled WGS sequence"/>
</dbReference>
<keyword evidence="3" id="KW-0444">Lipid biosynthesis</keyword>
<dbReference type="InterPro" id="IPR001249">
    <property type="entry name" value="AcCoA_biotinCC"/>
</dbReference>
<dbReference type="UniPathway" id="UPA00094"/>
<dbReference type="GO" id="GO:0009317">
    <property type="term" value="C:acetyl-CoA carboxylase complex"/>
    <property type="evidence" value="ECO:0007669"/>
    <property type="project" value="InterPro"/>
</dbReference>
<sequence>MDMQQVFTLMERFAASPLTGLEVALEGGRVKLEKSAGAGPASAAPASSAPLQAQLHAPAPAPELPGCLITAPLVGTFYAAPAPGEAPFAPVGASVRKGGTVCVLEAMKMMSQVPAPFDCVIEEVLRKDGELAEFGAPLFRVREL</sequence>
<dbReference type="AlphaFoldDB" id="A0A8J6J6I0"/>